<dbReference type="InterPro" id="IPR003673">
    <property type="entry name" value="CoA-Trfase_fam_III"/>
</dbReference>
<dbReference type="RefSeq" id="WP_114803152.1">
    <property type="nucleotide sequence ID" value="NZ_QQAV01000005.1"/>
</dbReference>
<name>A0A370FHB5_9BURK</name>
<dbReference type="PANTHER" id="PTHR48207">
    <property type="entry name" value="SUCCINATE--HYDROXYMETHYLGLUTARATE COA-TRANSFERASE"/>
    <property type="match status" value="1"/>
</dbReference>
<dbReference type="PANTHER" id="PTHR48207:SF3">
    <property type="entry name" value="SUCCINATE--HYDROXYMETHYLGLUTARATE COA-TRANSFERASE"/>
    <property type="match status" value="1"/>
</dbReference>
<dbReference type="InterPro" id="IPR050483">
    <property type="entry name" value="CoA-transferase_III_domain"/>
</dbReference>
<keyword evidence="1 3" id="KW-0808">Transferase</keyword>
<dbReference type="Gene3D" id="3.40.50.10540">
    <property type="entry name" value="Crotonobetainyl-coa:carnitine coa-transferase, domain 1"/>
    <property type="match status" value="1"/>
</dbReference>
<dbReference type="InterPro" id="IPR044855">
    <property type="entry name" value="CoA-Trfase_III_dom3_sf"/>
</dbReference>
<evidence type="ECO:0000256" key="2">
    <source>
        <dbReference type="SAM" id="MobiDB-lite"/>
    </source>
</evidence>
<keyword evidence="4" id="KW-1185">Reference proteome</keyword>
<dbReference type="Proteomes" id="UP000255265">
    <property type="component" value="Unassembled WGS sequence"/>
</dbReference>
<protein>
    <submittedName>
        <fullName evidence="3">Formyl-CoA transferase</fullName>
    </submittedName>
</protein>
<dbReference type="InterPro" id="IPR023606">
    <property type="entry name" value="CoA-Trfase_III_dom_1_sf"/>
</dbReference>
<reference evidence="3 4" key="1">
    <citation type="submission" date="2018-07" db="EMBL/GenBank/DDBJ databases">
        <title>Genomic Encyclopedia of Type Strains, Phase IV (KMG-IV): sequencing the most valuable type-strain genomes for metagenomic binning, comparative biology and taxonomic classification.</title>
        <authorList>
            <person name="Goeker M."/>
        </authorList>
    </citation>
    <scope>NUCLEOTIDE SEQUENCE [LARGE SCALE GENOMIC DNA]</scope>
    <source>
        <strain evidence="3 4">DSM 21352</strain>
    </source>
</reference>
<evidence type="ECO:0000313" key="3">
    <source>
        <dbReference type="EMBL" id="RDI24118.1"/>
    </source>
</evidence>
<dbReference type="Gene3D" id="3.30.1540.10">
    <property type="entry name" value="formyl-coa transferase, domain 3"/>
    <property type="match status" value="1"/>
</dbReference>
<evidence type="ECO:0000313" key="4">
    <source>
        <dbReference type="Proteomes" id="UP000255265"/>
    </source>
</evidence>
<dbReference type="SUPFAM" id="SSF89796">
    <property type="entry name" value="CoA-transferase family III (CaiB/BaiF)"/>
    <property type="match status" value="1"/>
</dbReference>
<dbReference type="Pfam" id="PF02515">
    <property type="entry name" value="CoA_transf_3"/>
    <property type="match status" value="1"/>
</dbReference>
<proteinExistence type="predicted"/>
<evidence type="ECO:0000256" key="1">
    <source>
        <dbReference type="ARBA" id="ARBA00022679"/>
    </source>
</evidence>
<organism evidence="3 4">
    <name type="scientific">Pseudacidovorax intermedius</name>
    <dbReference type="NCBI Taxonomy" id="433924"/>
    <lineage>
        <taxon>Bacteria</taxon>
        <taxon>Pseudomonadati</taxon>
        <taxon>Pseudomonadota</taxon>
        <taxon>Betaproteobacteria</taxon>
        <taxon>Burkholderiales</taxon>
        <taxon>Comamonadaceae</taxon>
        <taxon>Pseudacidovorax</taxon>
    </lineage>
</organism>
<feature type="compositionally biased region" description="Low complexity" evidence="2">
    <location>
        <begin position="11"/>
        <end position="22"/>
    </location>
</feature>
<feature type="region of interest" description="Disordered" evidence="2">
    <location>
        <begin position="1"/>
        <end position="29"/>
    </location>
</feature>
<dbReference type="EMBL" id="QQAV01000005">
    <property type="protein sequence ID" value="RDI24118.1"/>
    <property type="molecule type" value="Genomic_DNA"/>
</dbReference>
<dbReference type="OrthoDB" id="5294844at2"/>
<dbReference type="GO" id="GO:0008410">
    <property type="term" value="F:CoA-transferase activity"/>
    <property type="evidence" value="ECO:0007669"/>
    <property type="project" value="TreeGrafter"/>
</dbReference>
<comment type="caution">
    <text evidence="3">The sequence shown here is derived from an EMBL/GenBank/DDBJ whole genome shotgun (WGS) entry which is preliminary data.</text>
</comment>
<dbReference type="AlphaFoldDB" id="A0A370FHB5"/>
<accession>A0A370FHB5</accession>
<gene>
    <name evidence="3" type="ORF">DFR41_10533</name>
</gene>
<sequence length="424" mass="45111">MTPNPDDQDPSSRGGAAASTTSDRNPARGSALQGLKVIEIASTIAGPACARLLGDFGADVIKIEPPEGDPVRQMGRHVPSEQGDVSLYAASILRNKRSVALDLKDPEDRALARALILQADILVENFRPGVMERLGLGYEALSAQNPGLIMVRISGYGQDGPYAQRPGYGAICEALGGVRHLTGDPDRPPARVAVASTDYLSATYAAFGALAAVHERSRSGRGQVVDVALYEAAFTQLEPLVPAYEKLGVVPTREGPNLPSMAPNSLYPVQGGGYVLIAANSNRTFERLVRLMGQPGLLDDPRFSTIRSRGEKPHMQALDALIAQWTASFDGAELEAMLQEAEVPASRIYTIADIFQDPQFAARAMLQQVPHPALGHTTQAGVVPRLSATPGRIRHTGPELGAHTQAVRDELAPALRTVSVQEAS</sequence>